<sequence length="260" mass="29320">MHHQRRKSGHGSANTSCTDVRKAVTVTDLSSRHKSTRPTMSRRSTSQAVHKLGRNPRDREREIQDEYWLEDERESFPQFCMTCEKQFVPQDEKFLYCSEACRATDQHNAPLSSTTPRSHSHSDRSGHYYPFYAAGDPEPRDIIPRASPSRPHSMQLSPPTSPNSTNQHTSAMSALKSLTMREPSPPSPPGSYHTNMWPWSSRSTATSPSTSYTHPTSMYDSYGYTMTSTSTTDRPLPSRRPGAYSRPKSIELVTPVVNGR</sequence>
<evidence type="ECO:0000256" key="1">
    <source>
        <dbReference type="SAM" id="MobiDB-lite"/>
    </source>
</evidence>
<dbReference type="InterPro" id="IPR024368">
    <property type="entry name" value="Ecl1/2/3"/>
</dbReference>
<protein>
    <recommendedName>
        <fullName evidence="4">Life-span regulatory factor domain-containing protein</fullName>
    </recommendedName>
</protein>
<evidence type="ECO:0000313" key="2">
    <source>
        <dbReference type="EMBL" id="KUI65151.1"/>
    </source>
</evidence>
<dbReference type="Proteomes" id="UP000078559">
    <property type="component" value="Chromosome 1"/>
</dbReference>
<dbReference type="EMBL" id="CM003098">
    <property type="protein sequence ID" value="KUI65151.1"/>
    <property type="molecule type" value="Genomic_DNA"/>
</dbReference>
<feature type="region of interest" description="Disordered" evidence="1">
    <location>
        <begin position="107"/>
        <end position="170"/>
    </location>
</feature>
<feature type="compositionally biased region" description="Polar residues" evidence="1">
    <location>
        <begin position="150"/>
        <end position="170"/>
    </location>
</feature>
<dbReference type="Pfam" id="PF12855">
    <property type="entry name" value="Ecl1"/>
    <property type="match status" value="1"/>
</dbReference>
<dbReference type="OrthoDB" id="3599883at2759"/>
<keyword evidence="3" id="KW-1185">Reference proteome</keyword>
<evidence type="ECO:0000313" key="3">
    <source>
        <dbReference type="Proteomes" id="UP000078559"/>
    </source>
</evidence>
<feature type="region of interest" description="Disordered" evidence="1">
    <location>
        <begin position="203"/>
        <end position="260"/>
    </location>
</feature>
<name>A0A194VLU1_CYTMA</name>
<dbReference type="AlphaFoldDB" id="A0A194VLU1"/>
<organism evidence="2 3">
    <name type="scientific">Cytospora mali</name>
    <name type="common">Apple Valsa canker fungus</name>
    <name type="synonym">Valsa mali</name>
    <dbReference type="NCBI Taxonomy" id="578113"/>
    <lineage>
        <taxon>Eukaryota</taxon>
        <taxon>Fungi</taxon>
        <taxon>Dikarya</taxon>
        <taxon>Ascomycota</taxon>
        <taxon>Pezizomycotina</taxon>
        <taxon>Sordariomycetes</taxon>
        <taxon>Sordariomycetidae</taxon>
        <taxon>Diaporthales</taxon>
        <taxon>Cytosporaceae</taxon>
        <taxon>Cytospora</taxon>
    </lineage>
</organism>
<gene>
    <name evidence="2" type="ORF">VM1G_01091</name>
</gene>
<proteinExistence type="predicted"/>
<feature type="compositionally biased region" description="Low complexity" evidence="1">
    <location>
        <begin position="203"/>
        <end position="233"/>
    </location>
</feature>
<reference evidence="2" key="1">
    <citation type="submission" date="2014-12" db="EMBL/GenBank/DDBJ databases">
        <title>Genome Sequence of Valsa Canker Pathogens Uncovers a Specific Adaption of Colonization on Woody Bark.</title>
        <authorList>
            <person name="Yin Z."/>
            <person name="Liu H."/>
            <person name="Gao X."/>
            <person name="Li Z."/>
            <person name="Song N."/>
            <person name="Ke X."/>
            <person name="Dai Q."/>
            <person name="Wu Y."/>
            <person name="Sun Y."/>
            <person name="Xu J.-R."/>
            <person name="Kang Z.K."/>
            <person name="Wang L."/>
            <person name="Huang L."/>
        </authorList>
    </citation>
    <scope>NUCLEOTIDE SEQUENCE [LARGE SCALE GENOMIC DNA]</scope>
    <source>
        <strain evidence="2">03-8</strain>
    </source>
</reference>
<accession>A0A194VLU1</accession>
<feature type="compositionally biased region" description="Polar residues" evidence="1">
    <location>
        <begin position="107"/>
        <end position="117"/>
    </location>
</feature>
<evidence type="ECO:0008006" key="4">
    <source>
        <dbReference type="Google" id="ProtNLM"/>
    </source>
</evidence>
<feature type="compositionally biased region" description="Low complexity" evidence="1">
    <location>
        <begin position="37"/>
        <end position="46"/>
    </location>
</feature>
<feature type="region of interest" description="Disordered" evidence="1">
    <location>
        <begin position="1"/>
        <end position="63"/>
    </location>
</feature>